<dbReference type="Proteomes" id="UP000649617">
    <property type="component" value="Unassembled WGS sequence"/>
</dbReference>
<sequence>MPFEFELPSKPVLVAGGFGGPAVMFIVTPFRNGLTLGASSPASAIKLYQEVFAQGFAKGWTGGAFTARAACPQFLCLGPAYHFYASFSGVGGGVLLTSLTETLIVYGAETKNAQLAMNQKSPGSIPSVHPSWKPFGPGFGIHVFRNVIATAGLRMFCTPCTTAIEKVSGTSNSMTTLAGDFAGNVCAACLSAPVHQLYGYAVTTPELRTLPASEQREKMVSFLKKQYLDTSGGRTRLSGLVPRDLFMRSMYVAVAYTMYSTVERTLVANWPQ</sequence>
<name>A0A812IVQ1_SYMPI</name>
<dbReference type="EMBL" id="CAJNIZ010001270">
    <property type="protein sequence ID" value="CAE7187111.1"/>
    <property type="molecule type" value="Genomic_DNA"/>
</dbReference>
<reference evidence="1" key="1">
    <citation type="submission" date="2021-02" db="EMBL/GenBank/DDBJ databases">
        <authorList>
            <person name="Dougan E. K."/>
            <person name="Rhodes N."/>
            <person name="Thang M."/>
            <person name="Chan C."/>
        </authorList>
    </citation>
    <scope>NUCLEOTIDE SEQUENCE</scope>
</reference>
<dbReference type="AlphaFoldDB" id="A0A812IVQ1"/>
<comment type="caution">
    <text evidence="1">The sequence shown here is derived from an EMBL/GenBank/DDBJ whole genome shotgun (WGS) entry which is preliminary data.</text>
</comment>
<gene>
    <name evidence="1" type="primary">rluC</name>
    <name evidence="1" type="ORF">SPIL2461_LOCUS1319</name>
</gene>
<accession>A0A812IVQ1</accession>
<protein>
    <submittedName>
        <fullName evidence="1">RluC protein</fullName>
    </submittedName>
</protein>
<dbReference type="OrthoDB" id="2163395at2759"/>
<organism evidence="1 2">
    <name type="scientific">Symbiodinium pilosum</name>
    <name type="common">Dinoflagellate</name>
    <dbReference type="NCBI Taxonomy" id="2952"/>
    <lineage>
        <taxon>Eukaryota</taxon>
        <taxon>Sar</taxon>
        <taxon>Alveolata</taxon>
        <taxon>Dinophyceae</taxon>
        <taxon>Suessiales</taxon>
        <taxon>Symbiodiniaceae</taxon>
        <taxon>Symbiodinium</taxon>
    </lineage>
</organism>
<evidence type="ECO:0000313" key="2">
    <source>
        <dbReference type="Proteomes" id="UP000649617"/>
    </source>
</evidence>
<evidence type="ECO:0000313" key="1">
    <source>
        <dbReference type="EMBL" id="CAE7187111.1"/>
    </source>
</evidence>
<proteinExistence type="predicted"/>
<keyword evidence="2" id="KW-1185">Reference proteome</keyword>